<accession>X0E1U1</accession>
<dbReference type="EMBL" id="JH658362">
    <property type="protein sequence ID" value="EXL00283.1"/>
    <property type="molecule type" value="Genomic_DNA"/>
</dbReference>
<name>X0E1U1_FUSOX</name>
<proteinExistence type="predicted"/>
<keyword evidence="2" id="KW-1185">Reference proteome</keyword>
<dbReference type="AlphaFoldDB" id="X0E1U1"/>
<evidence type="ECO:0000313" key="2">
    <source>
        <dbReference type="Proteomes" id="UP000030663"/>
    </source>
</evidence>
<reference evidence="1 2" key="1">
    <citation type="submission" date="2011-11" db="EMBL/GenBank/DDBJ databases">
        <title>The Genome Sequence of Fusarium oxysporum PHW815.</title>
        <authorList>
            <consortium name="The Broad Institute Genome Sequencing Platform"/>
            <person name="Ma L.-J."/>
            <person name="Gale L.R."/>
            <person name="Schwartz D.C."/>
            <person name="Zhou S."/>
            <person name="Corby-Kistler H."/>
            <person name="Young S.K."/>
            <person name="Zeng Q."/>
            <person name="Gargeya S."/>
            <person name="Fitzgerald M."/>
            <person name="Haas B."/>
            <person name="Abouelleil A."/>
            <person name="Alvarado L."/>
            <person name="Arachchi H.M."/>
            <person name="Berlin A."/>
            <person name="Brown A."/>
            <person name="Chapman S.B."/>
            <person name="Chen Z."/>
            <person name="Dunbar C."/>
            <person name="Freedman E."/>
            <person name="Gearin G."/>
            <person name="Goldberg J."/>
            <person name="Griggs A."/>
            <person name="Gujja S."/>
            <person name="Heiman D."/>
            <person name="Howarth C."/>
            <person name="Larson L."/>
            <person name="Lui A."/>
            <person name="MacDonald P.J.P."/>
            <person name="Montmayeur A."/>
            <person name="Murphy C."/>
            <person name="Neiman D."/>
            <person name="Pearson M."/>
            <person name="Priest M."/>
            <person name="Roberts A."/>
            <person name="Saif S."/>
            <person name="Shea T."/>
            <person name="Shenoy N."/>
            <person name="Sisk P."/>
            <person name="Stolte C."/>
            <person name="Sykes S."/>
            <person name="Wortman J."/>
            <person name="Nusbaum C."/>
            <person name="Birren B."/>
        </authorList>
    </citation>
    <scope>NUCLEOTIDE SEQUENCE [LARGE SCALE GENOMIC DNA]</scope>
    <source>
        <strain evidence="1 2">54005</strain>
    </source>
</reference>
<dbReference type="HOGENOM" id="CLU_3032432_0_0_1"/>
<gene>
    <name evidence="1" type="ORF">FOQG_00513</name>
</gene>
<sequence length="57" mass="6480">MILRTLDMDAINFPPEFGPAREGQEAPRGPFNGYGKAHKRTWWCGKLSRIHKLSVPT</sequence>
<dbReference type="Proteomes" id="UP000030663">
    <property type="component" value="Unassembled WGS sequence"/>
</dbReference>
<evidence type="ECO:0000313" key="1">
    <source>
        <dbReference type="EMBL" id="EXL00283.1"/>
    </source>
</evidence>
<protein>
    <submittedName>
        <fullName evidence="1">Uncharacterized protein</fullName>
    </submittedName>
</protein>
<organism evidence="1 2">
    <name type="scientific">Fusarium oxysporum f. sp. raphani 54005</name>
    <dbReference type="NCBI Taxonomy" id="1089458"/>
    <lineage>
        <taxon>Eukaryota</taxon>
        <taxon>Fungi</taxon>
        <taxon>Dikarya</taxon>
        <taxon>Ascomycota</taxon>
        <taxon>Pezizomycotina</taxon>
        <taxon>Sordariomycetes</taxon>
        <taxon>Hypocreomycetidae</taxon>
        <taxon>Hypocreales</taxon>
        <taxon>Nectriaceae</taxon>
        <taxon>Fusarium</taxon>
        <taxon>Fusarium oxysporum species complex</taxon>
    </lineage>
</organism>